<reference evidence="1 2" key="1">
    <citation type="submission" date="2016-11" db="EMBL/GenBank/DDBJ databases">
        <title>Draft Genome Sequences of Nine Cyanobacterial Strains from Diverse Habitats.</title>
        <authorList>
            <person name="Zhu T."/>
            <person name="Hou S."/>
            <person name="Lu X."/>
            <person name="Hess W.R."/>
        </authorList>
    </citation>
    <scope>NUCLEOTIDE SEQUENCE [LARGE SCALE GENOMIC DNA]</scope>
    <source>
        <strain evidence="1 2">IAM M-71</strain>
    </source>
</reference>
<protein>
    <submittedName>
        <fullName evidence="1">Uncharacterized protein</fullName>
    </submittedName>
</protein>
<gene>
    <name evidence="1" type="ORF">NIES2119_05565</name>
</gene>
<proteinExistence type="predicted"/>
<dbReference type="AlphaFoldDB" id="A0A1U7IR40"/>
<dbReference type="EMBL" id="MRCE01000004">
    <property type="protein sequence ID" value="OKH39802.1"/>
    <property type="molecule type" value="Genomic_DNA"/>
</dbReference>
<organism evidence="1 2">
    <name type="scientific">[Phormidium ambiguum] IAM M-71</name>
    <dbReference type="NCBI Taxonomy" id="454136"/>
    <lineage>
        <taxon>Bacteria</taxon>
        <taxon>Bacillati</taxon>
        <taxon>Cyanobacteriota</taxon>
        <taxon>Cyanophyceae</taxon>
        <taxon>Oscillatoriophycideae</taxon>
        <taxon>Aerosakkonematales</taxon>
        <taxon>Aerosakkonemataceae</taxon>
        <taxon>Floridanema</taxon>
    </lineage>
</organism>
<accession>A0A1U7IR40</accession>
<dbReference type="Proteomes" id="UP000185860">
    <property type="component" value="Unassembled WGS sequence"/>
</dbReference>
<evidence type="ECO:0000313" key="1">
    <source>
        <dbReference type="EMBL" id="OKH39802.1"/>
    </source>
</evidence>
<dbReference type="STRING" id="454136.NIES2119_05565"/>
<comment type="caution">
    <text evidence="1">The sequence shown here is derived from an EMBL/GenBank/DDBJ whole genome shotgun (WGS) entry which is preliminary data.</text>
</comment>
<sequence length="132" mass="15089">MQIPDTWAKALTEALRLSPFNSKQPNYPVYSDWKLTPKAIAVYSRLCTKKVVLPEEFANNPALARSIIECAVRVFLNEEYYQTKNNELEAARRAAAIFWFGTADSVIIDSPREAEFLQEVVNNYQKLRSASK</sequence>
<name>A0A1U7IR40_9CYAN</name>
<evidence type="ECO:0000313" key="2">
    <source>
        <dbReference type="Proteomes" id="UP000185860"/>
    </source>
</evidence>